<gene>
    <name evidence="3" type="ORF">FHS94_002076</name>
</gene>
<dbReference type="EMBL" id="JACIJK010000006">
    <property type="protein sequence ID" value="MBB5715230.1"/>
    <property type="molecule type" value="Genomic_DNA"/>
</dbReference>
<dbReference type="AlphaFoldDB" id="A0A7W9BDI6"/>
<comment type="caution">
    <text evidence="3">The sequence shown here is derived from an EMBL/GenBank/DDBJ whole genome shotgun (WGS) entry which is preliminary data.</text>
</comment>
<protein>
    <submittedName>
        <fullName evidence="3">Nitrous oxide reductase accessory protein NosL</fullName>
    </submittedName>
</protein>
<accession>A0A7W9BDI6</accession>
<evidence type="ECO:0000313" key="3">
    <source>
        <dbReference type="EMBL" id="MBB5715230.1"/>
    </source>
</evidence>
<dbReference type="Proteomes" id="UP000546200">
    <property type="component" value="Unassembled WGS sequence"/>
</dbReference>
<keyword evidence="1" id="KW-0732">Signal</keyword>
<keyword evidence="4" id="KW-1185">Reference proteome</keyword>
<reference evidence="3 4" key="1">
    <citation type="submission" date="2020-08" db="EMBL/GenBank/DDBJ databases">
        <title>Genomic Encyclopedia of Type Strains, Phase IV (KMG-IV): sequencing the most valuable type-strain genomes for metagenomic binning, comparative biology and taxonomic classification.</title>
        <authorList>
            <person name="Goeker M."/>
        </authorList>
    </citation>
    <scope>NUCLEOTIDE SEQUENCE [LARGE SCALE GENOMIC DNA]</scope>
    <source>
        <strain evidence="3 4">DSM 100044</strain>
    </source>
</reference>
<organism evidence="3 4">
    <name type="scientific">Sphingomonas aerophila</name>
    <dbReference type="NCBI Taxonomy" id="1344948"/>
    <lineage>
        <taxon>Bacteria</taxon>
        <taxon>Pseudomonadati</taxon>
        <taxon>Pseudomonadota</taxon>
        <taxon>Alphaproteobacteria</taxon>
        <taxon>Sphingomonadales</taxon>
        <taxon>Sphingomonadaceae</taxon>
        <taxon>Sphingomonas</taxon>
    </lineage>
</organism>
<evidence type="ECO:0000259" key="2">
    <source>
        <dbReference type="Pfam" id="PF20033"/>
    </source>
</evidence>
<sequence length="162" mass="17048">MRWLVIGAAALALAGCAHGRDQVGAETISYSTERCFGSCPVYTVTVGPDGQGIFDGQMFTTTRGKQRFQATPEQVRAFAAALASARPTRDRVIEPGSPGCANAPTDMPSVNVRWQGTQGARSLRFYRGCARENQAIAEALAAAPATLPIAALIGDRSGFSGR</sequence>
<dbReference type="Pfam" id="PF20033">
    <property type="entry name" value="DUF6438"/>
    <property type="match status" value="1"/>
</dbReference>
<name>A0A7W9BDI6_9SPHN</name>
<dbReference type="InterPro" id="IPR045497">
    <property type="entry name" value="DUF6438"/>
</dbReference>
<evidence type="ECO:0000313" key="4">
    <source>
        <dbReference type="Proteomes" id="UP000546200"/>
    </source>
</evidence>
<dbReference type="PROSITE" id="PS51257">
    <property type="entry name" value="PROKAR_LIPOPROTEIN"/>
    <property type="match status" value="1"/>
</dbReference>
<proteinExistence type="predicted"/>
<feature type="domain" description="DUF6438" evidence="2">
    <location>
        <begin position="27"/>
        <end position="138"/>
    </location>
</feature>
<feature type="chain" id="PRO_5031523508" evidence="1">
    <location>
        <begin position="20"/>
        <end position="162"/>
    </location>
</feature>
<feature type="signal peptide" evidence="1">
    <location>
        <begin position="1"/>
        <end position="19"/>
    </location>
</feature>
<evidence type="ECO:0000256" key="1">
    <source>
        <dbReference type="SAM" id="SignalP"/>
    </source>
</evidence>
<dbReference type="RefSeq" id="WP_184057385.1">
    <property type="nucleotide sequence ID" value="NZ_JACIJK010000006.1"/>
</dbReference>